<evidence type="ECO:0000313" key="2">
    <source>
        <dbReference type="EMBL" id="TPP63881.1"/>
    </source>
</evidence>
<evidence type="ECO:0000256" key="1">
    <source>
        <dbReference type="SAM" id="Phobius"/>
    </source>
</evidence>
<organism evidence="2 3">
    <name type="scientific">Fasciola gigantica</name>
    <name type="common">Giant liver fluke</name>
    <dbReference type="NCBI Taxonomy" id="46835"/>
    <lineage>
        <taxon>Eukaryota</taxon>
        <taxon>Metazoa</taxon>
        <taxon>Spiralia</taxon>
        <taxon>Lophotrochozoa</taxon>
        <taxon>Platyhelminthes</taxon>
        <taxon>Trematoda</taxon>
        <taxon>Digenea</taxon>
        <taxon>Plagiorchiida</taxon>
        <taxon>Echinostomata</taxon>
        <taxon>Echinostomatoidea</taxon>
        <taxon>Fasciolidae</taxon>
        <taxon>Fasciola</taxon>
    </lineage>
</organism>
<keyword evidence="1" id="KW-1133">Transmembrane helix</keyword>
<gene>
    <name evidence="2" type="ORF">FGIG_00537</name>
</gene>
<feature type="transmembrane region" description="Helical" evidence="1">
    <location>
        <begin position="32"/>
        <end position="52"/>
    </location>
</feature>
<comment type="caution">
    <text evidence="2">The sequence shown here is derived from an EMBL/GenBank/DDBJ whole genome shotgun (WGS) entry which is preliminary data.</text>
</comment>
<dbReference type="Proteomes" id="UP000316759">
    <property type="component" value="Unassembled WGS sequence"/>
</dbReference>
<accession>A0A504YV29</accession>
<evidence type="ECO:0000313" key="3">
    <source>
        <dbReference type="Proteomes" id="UP000316759"/>
    </source>
</evidence>
<keyword evidence="3" id="KW-1185">Reference proteome</keyword>
<reference evidence="2 3" key="1">
    <citation type="submission" date="2019-04" db="EMBL/GenBank/DDBJ databases">
        <title>Annotation for the trematode Fasciola gigantica.</title>
        <authorList>
            <person name="Choi Y.-J."/>
        </authorList>
    </citation>
    <scope>NUCLEOTIDE SEQUENCE [LARGE SCALE GENOMIC DNA]</scope>
    <source>
        <strain evidence="2">Uganda_cow_1</strain>
    </source>
</reference>
<dbReference type="EMBL" id="SUNJ01005105">
    <property type="protein sequence ID" value="TPP63881.1"/>
    <property type="molecule type" value="Genomic_DNA"/>
</dbReference>
<dbReference type="AlphaFoldDB" id="A0A504YV29"/>
<keyword evidence="1" id="KW-0812">Transmembrane</keyword>
<keyword evidence="1" id="KW-0472">Membrane</keyword>
<proteinExistence type="predicted"/>
<name>A0A504YV29_FASGI</name>
<protein>
    <submittedName>
        <fullName evidence="2">Uncharacterized protein</fullName>
    </submittedName>
</protein>
<sequence>MGKNYVEYHALYPGEKNENSCAQIDLLYCVHLYNTTSVLCFVITYAYTYLYLMRFSA</sequence>